<comment type="cofactor">
    <cofactor evidence="1">
        <name>pyridoxal 5'-phosphate</name>
        <dbReference type="ChEBI" id="CHEBI:597326"/>
    </cofactor>
</comment>
<dbReference type="PANTHER" id="PTHR32328:SF0">
    <property type="entry name" value="L-SERYL-TRNA(SEC) SELENIUM TRANSFERASE"/>
    <property type="match status" value="1"/>
</dbReference>
<dbReference type="GO" id="GO:0004125">
    <property type="term" value="F:L-seryl-tRNA(Sec) selenium transferase activity"/>
    <property type="evidence" value="ECO:0007669"/>
    <property type="project" value="TreeGrafter"/>
</dbReference>
<gene>
    <name evidence="3" type="ORF">YPPY08_4668</name>
</gene>
<keyword evidence="3" id="KW-0808">Transferase</keyword>
<evidence type="ECO:0000313" key="4">
    <source>
        <dbReference type="Proteomes" id="UP000003231"/>
    </source>
</evidence>
<reference evidence="3 4" key="1">
    <citation type="submission" date="2012-05" db="EMBL/GenBank/DDBJ databases">
        <title>Genome sequence of Yersinia Pestis PY-08.</title>
        <authorList>
            <person name="Santana-Cruz I."/>
            <person name="Sengamalay N."/>
            <person name="McCracken C."/>
            <person name="Daugherty S.C."/>
            <person name="Maroo A."/>
            <person name="Vara P.G."/>
            <person name="Tallon L.J."/>
            <person name="Sadzewicz L."/>
            <person name="Vinetz J.M."/>
            <person name="Cespedes Zambrano M.J."/>
            <person name="Fraser-Liggett C.M."/>
            <person name="Tettelin H."/>
        </authorList>
    </citation>
    <scope>NUCLEOTIDE SEQUENCE [LARGE SCALE GENOMIC DNA]</scope>
    <source>
        <strain evidence="3 4">PY-08</strain>
    </source>
</reference>
<dbReference type="Proteomes" id="UP000003231">
    <property type="component" value="Unassembled WGS sequence"/>
</dbReference>
<dbReference type="Pfam" id="PF03841">
    <property type="entry name" value="SelA"/>
    <property type="match status" value="1"/>
</dbReference>
<comment type="caution">
    <text evidence="3">The sequence shown here is derived from an EMBL/GenBank/DDBJ whole genome shotgun (WGS) entry which is preliminary data.</text>
</comment>
<dbReference type="PANTHER" id="PTHR32328">
    <property type="entry name" value="L-SERYL-TRNA(SEC) SELENIUM TRANSFERASE"/>
    <property type="match status" value="1"/>
</dbReference>
<sequence length="106" mass="11583">PRPASEIAACAQRLLAPLIACYGTDFTLDIESCWSQIGSGSLPVDRLPSWALTFTPKDGRGSTLEALTARWRTLTKPVIGRVADGRLWLDLRCLEDEAALLRELAS</sequence>
<evidence type="ECO:0000256" key="2">
    <source>
        <dbReference type="ARBA" id="ARBA00022898"/>
    </source>
</evidence>
<dbReference type="AlphaFoldDB" id="A0AB72ZE27"/>
<proteinExistence type="predicted"/>
<accession>A0AB72ZE27</accession>
<name>A0AB72ZE27_YERPE</name>
<dbReference type="Gene3D" id="3.90.1150.180">
    <property type="match status" value="1"/>
</dbReference>
<dbReference type="InterPro" id="IPR018319">
    <property type="entry name" value="SelA-like"/>
</dbReference>
<evidence type="ECO:0000313" key="3">
    <source>
        <dbReference type="EMBL" id="EIR12076.1"/>
    </source>
</evidence>
<keyword evidence="2" id="KW-0663">Pyridoxal phosphate</keyword>
<protein>
    <submittedName>
        <fullName evidence="3">L-seryl-tRNA selenium transferase family protein</fullName>
    </submittedName>
</protein>
<dbReference type="EMBL" id="AKRT01000510">
    <property type="protein sequence ID" value="EIR12076.1"/>
    <property type="molecule type" value="Genomic_DNA"/>
</dbReference>
<organism evidence="3 4">
    <name type="scientific">Yersinia pestis PY-08</name>
    <dbReference type="NCBI Taxonomy" id="992134"/>
    <lineage>
        <taxon>Bacteria</taxon>
        <taxon>Pseudomonadati</taxon>
        <taxon>Pseudomonadota</taxon>
        <taxon>Gammaproteobacteria</taxon>
        <taxon>Enterobacterales</taxon>
        <taxon>Yersiniaceae</taxon>
        <taxon>Yersinia</taxon>
    </lineage>
</organism>
<evidence type="ECO:0000256" key="1">
    <source>
        <dbReference type="ARBA" id="ARBA00001933"/>
    </source>
</evidence>
<feature type="non-terminal residue" evidence="3">
    <location>
        <position position="1"/>
    </location>
</feature>